<evidence type="ECO:0000313" key="4">
    <source>
        <dbReference type="Proteomes" id="UP001347796"/>
    </source>
</evidence>
<dbReference type="PANTHER" id="PTHR24020">
    <property type="entry name" value="COLLAGEN ALPHA"/>
    <property type="match status" value="1"/>
</dbReference>
<dbReference type="PRINTS" id="PR00453">
    <property type="entry name" value="VWFADOMAIN"/>
</dbReference>
<dbReference type="Proteomes" id="UP001347796">
    <property type="component" value="Unassembled WGS sequence"/>
</dbReference>
<keyword evidence="1" id="KW-0732">Signal</keyword>
<dbReference type="EMBL" id="JAZGQO010000002">
    <property type="protein sequence ID" value="KAK6191976.1"/>
    <property type="molecule type" value="Genomic_DNA"/>
</dbReference>
<dbReference type="InterPro" id="IPR002035">
    <property type="entry name" value="VWF_A"/>
</dbReference>
<dbReference type="PANTHER" id="PTHR24020:SF84">
    <property type="entry name" value="VWFA DOMAIN-CONTAINING PROTEIN"/>
    <property type="match status" value="1"/>
</dbReference>
<organism evidence="3 4">
    <name type="scientific">Patella caerulea</name>
    <name type="common">Rayed Mediterranean limpet</name>
    <dbReference type="NCBI Taxonomy" id="87958"/>
    <lineage>
        <taxon>Eukaryota</taxon>
        <taxon>Metazoa</taxon>
        <taxon>Spiralia</taxon>
        <taxon>Lophotrochozoa</taxon>
        <taxon>Mollusca</taxon>
        <taxon>Gastropoda</taxon>
        <taxon>Patellogastropoda</taxon>
        <taxon>Patelloidea</taxon>
        <taxon>Patellidae</taxon>
        <taxon>Patella</taxon>
    </lineage>
</organism>
<gene>
    <name evidence="3" type="ORF">SNE40_003536</name>
</gene>
<name>A0AAN8QFC3_PATCE</name>
<reference evidence="3 4" key="1">
    <citation type="submission" date="2024-01" db="EMBL/GenBank/DDBJ databases">
        <title>The genome of the rayed Mediterranean limpet Patella caerulea (Linnaeus, 1758).</title>
        <authorList>
            <person name="Anh-Thu Weber A."/>
            <person name="Halstead-Nussloch G."/>
        </authorList>
    </citation>
    <scope>NUCLEOTIDE SEQUENCE [LARGE SCALE GENOMIC DNA]</scope>
    <source>
        <strain evidence="3">AATW-2023a</strain>
        <tissue evidence="3">Whole specimen</tissue>
    </source>
</reference>
<protein>
    <recommendedName>
        <fullName evidence="2">VWFA domain-containing protein</fullName>
    </recommendedName>
</protein>
<dbReference type="SMART" id="SM00327">
    <property type="entry name" value="VWA"/>
    <property type="match status" value="2"/>
</dbReference>
<dbReference type="Pfam" id="PF00092">
    <property type="entry name" value="VWA"/>
    <property type="match status" value="1"/>
</dbReference>
<feature type="domain" description="VWFA" evidence="2">
    <location>
        <begin position="45"/>
        <end position="218"/>
    </location>
</feature>
<keyword evidence="4" id="KW-1185">Reference proteome</keyword>
<evidence type="ECO:0000313" key="3">
    <source>
        <dbReference type="EMBL" id="KAK6191976.1"/>
    </source>
</evidence>
<dbReference type="SUPFAM" id="SSF53300">
    <property type="entry name" value="vWA-like"/>
    <property type="match status" value="2"/>
</dbReference>
<evidence type="ECO:0000256" key="1">
    <source>
        <dbReference type="SAM" id="SignalP"/>
    </source>
</evidence>
<feature type="chain" id="PRO_5042976959" description="VWFA domain-containing protein" evidence="1">
    <location>
        <begin position="18"/>
        <end position="423"/>
    </location>
</feature>
<dbReference type="InterPro" id="IPR050525">
    <property type="entry name" value="ECM_Assembly_Org"/>
</dbReference>
<proteinExistence type="predicted"/>
<dbReference type="Gene3D" id="3.40.50.410">
    <property type="entry name" value="von Willebrand factor, type A domain"/>
    <property type="match status" value="1"/>
</dbReference>
<comment type="caution">
    <text evidence="3">The sequence shown here is derived from an EMBL/GenBank/DDBJ whole genome shotgun (WGS) entry which is preliminary data.</text>
</comment>
<evidence type="ECO:0000259" key="2">
    <source>
        <dbReference type="PROSITE" id="PS50234"/>
    </source>
</evidence>
<dbReference type="AlphaFoldDB" id="A0AAN8QFC3"/>
<accession>A0AAN8QFC3</accession>
<dbReference type="CDD" id="cd01450">
    <property type="entry name" value="vWFA_subfamily_ECM"/>
    <property type="match status" value="1"/>
</dbReference>
<dbReference type="PROSITE" id="PS50234">
    <property type="entry name" value="VWFA"/>
    <property type="match status" value="1"/>
</dbReference>
<feature type="signal peptide" evidence="1">
    <location>
        <begin position="1"/>
        <end position="17"/>
    </location>
</feature>
<sequence length="423" mass="47082">MFLRIAVVFFCVGTISAWDIDLKNLLAKRRNPPGPNYVCYQHPLDLVFILDASSSIWAQNFTKAKDFVNSFIEPYVIGPNKVRVAIETYAQRVYVEDVIHFNDFLTKESLKQSISDLVWHHGRRTETGDGIAYMREKIMPEARSGLRKICIVITDGRSQDSEKTALEAKRARSDGIDMFAIGVSDAVNKTELHNIAGDPDRVIIVETYADLEAIKDKLAYKTCKEIPTTPAPPKDEDCGLDNPADIYYVFDPAYLGIDQTGWVTQFITHTLNTDEFTHMRVGVISDSCPLDAGFNLSRYSNFGEIRERLRSYENPQLPKLIGSLTSAYSVAKGGRPGPGVRRVAVIFLGNKIDREALLRNIKAAREAGVELYFAGRGDAGFMASIARYGFNLAQTGPSAIGQALSFATKLCDESQARMNQIIN</sequence>
<dbReference type="InterPro" id="IPR036465">
    <property type="entry name" value="vWFA_dom_sf"/>
</dbReference>